<proteinExistence type="predicted"/>
<dbReference type="EMBL" id="PQXN01000119">
    <property type="protein sequence ID" value="TGO53699.1"/>
    <property type="molecule type" value="Genomic_DNA"/>
</dbReference>
<gene>
    <name evidence="1" type="ORF">BCON_0119g00230</name>
</gene>
<keyword evidence="2" id="KW-1185">Reference proteome</keyword>
<evidence type="ECO:0000313" key="1">
    <source>
        <dbReference type="EMBL" id="TGO53699.1"/>
    </source>
</evidence>
<dbReference type="Proteomes" id="UP000297527">
    <property type="component" value="Unassembled WGS sequence"/>
</dbReference>
<dbReference type="OrthoDB" id="3545629at2759"/>
<dbReference type="AlphaFoldDB" id="A0A4Z1HWV3"/>
<sequence>MLEEHLAKCHETKNFKELARLDETVYTVVSSLAAMYQMLEMVRLRHPRAKKREAEDIAQLEHSRGCRYVEKHLEDQYLLKDYNRMTGLPNENIHMGESQSQRIRAEKLLADPTKKFMETPKPTVTRLSQQWLDTVEQQRKALRFGQEDIDHDLAILSADSDPEYLASIEKRNAEIHAEIAARHAKKVALPNTDDEKNSVEILSEPAATSATSAPLTSPKVLVRKSSYAIFQTMFPTRSFEERTKTVPWDSLVNCMAEARFVSSQSARGSAVQLEPDAGSPWFGQGKIVFHKPPPERVLDAVMLVAIGKRMEEWFGWSDETLEVGKK</sequence>
<organism evidence="1 2">
    <name type="scientific">Botryotinia convoluta</name>
    <dbReference type="NCBI Taxonomy" id="54673"/>
    <lineage>
        <taxon>Eukaryota</taxon>
        <taxon>Fungi</taxon>
        <taxon>Dikarya</taxon>
        <taxon>Ascomycota</taxon>
        <taxon>Pezizomycotina</taxon>
        <taxon>Leotiomycetes</taxon>
        <taxon>Helotiales</taxon>
        <taxon>Sclerotiniaceae</taxon>
        <taxon>Botryotinia</taxon>
    </lineage>
</organism>
<comment type="caution">
    <text evidence="1">The sequence shown here is derived from an EMBL/GenBank/DDBJ whole genome shotgun (WGS) entry which is preliminary data.</text>
</comment>
<protein>
    <submittedName>
        <fullName evidence="1">Uncharacterized protein</fullName>
    </submittedName>
</protein>
<name>A0A4Z1HWV3_9HELO</name>
<reference evidence="1 2" key="1">
    <citation type="submission" date="2017-12" db="EMBL/GenBank/DDBJ databases">
        <title>Comparative genomics of Botrytis spp.</title>
        <authorList>
            <person name="Valero-Jimenez C.A."/>
            <person name="Tapia P."/>
            <person name="Veloso J."/>
            <person name="Silva-Moreno E."/>
            <person name="Staats M."/>
            <person name="Valdes J.H."/>
            <person name="Van Kan J.A.L."/>
        </authorList>
    </citation>
    <scope>NUCLEOTIDE SEQUENCE [LARGE SCALE GENOMIC DNA]</scope>
    <source>
        <strain evidence="1 2">MUCL11595</strain>
    </source>
</reference>
<accession>A0A4Z1HWV3</accession>
<evidence type="ECO:0000313" key="2">
    <source>
        <dbReference type="Proteomes" id="UP000297527"/>
    </source>
</evidence>